<dbReference type="InterPro" id="IPR012337">
    <property type="entry name" value="RNaseH-like_sf"/>
</dbReference>
<proteinExistence type="predicted"/>
<dbReference type="Gene3D" id="3.30.420.10">
    <property type="entry name" value="Ribonuclease H-like superfamily/Ribonuclease H"/>
    <property type="match status" value="1"/>
</dbReference>
<sequence length="142" mass="16733">MMEYSITLIKDPKPALKAIMMAIENAKRLSRGLKIEFNPEKLIVHSDQGSAYISNEYIHYLEHTEVMISMADRGKPTQNPYAEAFISLLSRFWLKHVDYLSFTEVDRSVRLFVRRYNNYWKHGGIDNLSPNEFLKRYKASHF</sequence>
<protein>
    <recommendedName>
        <fullName evidence="1">Integrase catalytic domain-containing protein</fullName>
    </recommendedName>
</protein>
<dbReference type="Proteomes" id="UP000230340">
    <property type="component" value="Unassembled WGS sequence"/>
</dbReference>
<feature type="domain" description="Integrase catalytic" evidence="1">
    <location>
        <begin position="1"/>
        <end position="138"/>
    </location>
</feature>
<evidence type="ECO:0000259" key="1">
    <source>
        <dbReference type="PROSITE" id="PS50994"/>
    </source>
</evidence>
<dbReference type="SUPFAM" id="SSF53098">
    <property type="entry name" value="Ribonuclease H-like"/>
    <property type="match status" value="1"/>
</dbReference>
<reference evidence="3" key="1">
    <citation type="submission" date="2017-09" db="EMBL/GenBank/DDBJ databases">
        <title>Depth-based differentiation of microbial function through sediment-hosted aquifers and enrichment of novel symbionts in the deep terrestrial subsurface.</title>
        <authorList>
            <person name="Probst A.J."/>
            <person name="Ladd B."/>
            <person name="Jarett J.K."/>
            <person name="Geller-Mcgrath D.E."/>
            <person name="Sieber C.M.K."/>
            <person name="Emerson J.B."/>
            <person name="Anantharaman K."/>
            <person name="Thomas B.C."/>
            <person name="Malmstrom R."/>
            <person name="Stieglmeier M."/>
            <person name="Klingl A."/>
            <person name="Woyke T."/>
            <person name="Ryan C.M."/>
            <person name="Banfield J.F."/>
        </authorList>
    </citation>
    <scope>NUCLEOTIDE SEQUENCE [LARGE SCALE GENOMIC DNA]</scope>
</reference>
<dbReference type="InterPro" id="IPR050900">
    <property type="entry name" value="Transposase_IS3/IS150/IS904"/>
</dbReference>
<organism evidence="2 3">
    <name type="scientific">candidate division WWE3 bacterium CG08_land_8_20_14_0_20_40_13</name>
    <dbReference type="NCBI Taxonomy" id="1975084"/>
    <lineage>
        <taxon>Bacteria</taxon>
        <taxon>Katanobacteria</taxon>
    </lineage>
</organism>
<name>A0A2H0XE33_UNCKA</name>
<dbReference type="Pfam" id="PF13683">
    <property type="entry name" value="rve_3"/>
    <property type="match status" value="1"/>
</dbReference>
<evidence type="ECO:0000313" key="3">
    <source>
        <dbReference type="Proteomes" id="UP000230340"/>
    </source>
</evidence>
<evidence type="ECO:0000313" key="2">
    <source>
        <dbReference type="EMBL" id="PIS23065.1"/>
    </source>
</evidence>
<comment type="caution">
    <text evidence="2">The sequence shown here is derived from an EMBL/GenBank/DDBJ whole genome shotgun (WGS) entry which is preliminary data.</text>
</comment>
<dbReference type="InterPro" id="IPR036397">
    <property type="entry name" value="RNaseH_sf"/>
</dbReference>
<dbReference type="PROSITE" id="PS50994">
    <property type="entry name" value="INTEGRASE"/>
    <property type="match status" value="1"/>
</dbReference>
<dbReference type="GO" id="GO:0003676">
    <property type="term" value="F:nucleic acid binding"/>
    <property type="evidence" value="ECO:0007669"/>
    <property type="project" value="InterPro"/>
</dbReference>
<dbReference type="AlphaFoldDB" id="A0A2H0XE33"/>
<dbReference type="PANTHER" id="PTHR46889:SF4">
    <property type="entry name" value="TRANSPOSASE INSO FOR INSERTION SEQUENCE ELEMENT IS911B-RELATED"/>
    <property type="match status" value="1"/>
</dbReference>
<dbReference type="PANTHER" id="PTHR46889">
    <property type="entry name" value="TRANSPOSASE INSF FOR INSERTION SEQUENCE IS3B-RELATED"/>
    <property type="match status" value="1"/>
</dbReference>
<dbReference type="InterPro" id="IPR001584">
    <property type="entry name" value="Integrase_cat-core"/>
</dbReference>
<dbReference type="GO" id="GO:0015074">
    <property type="term" value="P:DNA integration"/>
    <property type="evidence" value="ECO:0007669"/>
    <property type="project" value="InterPro"/>
</dbReference>
<dbReference type="EMBL" id="PEYT01000018">
    <property type="protein sequence ID" value="PIS23065.1"/>
    <property type="molecule type" value="Genomic_DNA"/>
</dbReference>
<gene>
    <name evidence="2" type="ORF">COT49_02065</name>
</gene>
<accession>A0A2H0XE33</accession>